<gene>
    <name evidence="2" type="ORF">SAMN04487910_1967</name>
</gene>
<keyword evidence="1" id="KW-0732">Signal</keyword>
<evidence type="ECO:0000313" key="2">
    <source>
        <dbReference type="EMBL" id="SEL18759.1"/>
    </source>
</evidence>
<protein>
    <recommendedName>
        <fullName evidence="4">SprT-like family protein</fullName>
    </recommendedName>
</protein>
<dbReference type="EMBL" id="FOAB01000003">
    <property type="protein sequence ID" value="SEL18759.1"/>
    <property type="molecule type" value="Genomic_DNA"/>
</dbReference>
<name>A0A1H7N626_AQUAM</name>
<feature type="chain" id="PRO_5011593704" description="SprT-like family protein" evidence="1">
    <location>
        <begin position="20"/>
        <end position="174"/>
    </location>
</feature>
<feature type="signal peptide" evidence="1">
    <location>
        <begin position="1"/>
        <end position="19"/>
    </location>
</feature>
<evidence type="ECO:0000313" key="3">
    <source>
        <dbReference type="Proteomes" id="UP000198521"/>
    </source>
</evidence>
<dbReference type="OrthoDB" id="1178372at2"/>
<proteinExistence type="predicted"/>
<dbReference type="RefSeq" id="WP_139195625.1">
    <property type="nucleotide sequence ID" value="NZ_FOAB01000003.1"/>
</dbReference>
<accession>A0A1H7N626</accession>
<evidence type="ECO:0000256" key="1">
    <source>
        <dbReference type="SAM" id="SignalP"/>
    </source>
</evidence>
<reference evidence="3" key="1">
    <citation type="submission" date="2016-10" db="EMBL/GenBank/DDBJ databases">
        <authorList>
            <person name="Varghese N."/>
            <person name="Submissions S."/>
        </authorList>
    </citation>
    <scope>NUCLEOTIDE SEQUENCE [LARGE SCALE GENOMIC DNA]</scope>
    <source>
        <strain evidence="3">DSM 25232 / NCIMB 14723 / 92V</strain>
    </source>
</reference>
<organism evidence="2 3">
    <name type="scientific">Aquimarina amphilecti</name>
    <dbReference type="NCBI Taxonomy" id="1038014"/>
    <lineage>
        <taxon>Bacteria</taxon>
        <taxon>Pseudomonadati</taxon>
        <taxon>Bacteroidota</taxon>
        <taxon>Flavobacteriia</taxon>
        <taxon>Flavobacteriales</taxon>
        <taxon>Flavobacteriaceae</taxon>
        <taxon>Aquimarina</taxon>
    </lineage>
</organism>
<keyword evidence="3" id="KW-1185">Reference proteome</keyword>
<dbReference type="Proteomes" id="UP000198521">
    <property type="component" value="Unassembled WGS sequence"/>
</dbReference>
<sequence length="174" mass="20284">MKKSIIALFGLFCVSMSIAQNNVKIDGRLKPHLDKFFEYCKEYNIEYYDKLFKLKNIDVVDTLSVSPKGSTLGMLTRDKNNKVENIVINWIAMLDPQILMVVAFHEFAHYFLEYKKHICDDCGQIMAVINTSYFDIIKDWDNQIKTLFLDSPAYKKRKTVAYVNPYNSKNNLSN</sequence>
<dbReference type="AlphaFoldDB" id="A0A1H7N626"/>
<evidence type="ECO:0008006" key="4">
    <source>
        <dbReference type="Google" id="ProtNLM"/>
    </source>
</evidence>